<dbReference type="AlphaFoldDB" id="H0HP75"/>
<dbReference type="InterPro" id="IPR003477">
    <property type="entry name" value="PemK-like"/>
</dbReference>
<protein>
    <recommendedName>
        <fullName evidence="3">Transcriptional modulator of MazE/toxin, MazF</fullName>
    </recommendedName>
</protein>
<reference evidence="1 2" key="1">
    <citation type="journal article" date="2012" name="J. Bacteriol.">
        <title>Draft Genome Sequence of Mesorhizobium alhagi CCNWXJ12-2T, a Novel Salt-Resistant Species Isolated from the Desert of Northwestern China.</title>
        <authorList>
            <person name="Zhou M."/>
            <person name="Chen W."/>
            <person name="Chen H."/>
            <person name="Wei G."/>
        </authorList>
    </citation>
    <scope>NUCLEOTIDE SEQUENCE [LARGE SCALE GENOMIC DNA]</scope>
    <source>
        <strain evidence="1 2">CCNWXJ12-2</strain>
    </source>
</reference>
<keyword evidence="2" id="KW-1185">Reference proteome</keyword>
<organism evidence="1 2">
    <name type="scientific">Mesorhizobium alhagi CCNWXJ12-2</name>
    <dbReference type="NCBI Taxonomy" id="1107882"/>
    <lineage>
        <taxon>Bacteria</taxon>
        <taxon>Pseudomonadati</taxon>
        <taxon>Pseudomonadota</taxon>
        <taxon>Alphaproteobacteria</taxon>
        <taxon>Hyphomicrobiales</taxon>
        <taxon>Phyllobacteriaceae</taxon>
        <taxon>Allomesorhizobium</taxon>
    </lineage>
</organism>
<dbReference type="GO" id="GO:0003677">
    <property type="term" value="F:DNA binding"/>
    <property type="evidence" value="ECO:0007669"/>
    <property type="project" value="InterPro"/>
</dbReference>
<accession>H0HP75</accession>
<dbReference type="SUPFAM" id="SSF50118">
    <property type="entry name" value="Cell growth inhibitor/plasmid maintenance toxic component"/>
    <property type="match status" value="1"/>
</dbReference>
<name>H0HP75_9HYPH</name>
<gene>
    <name evidence="1" type="ORF">MAXJ12_09763</name>
</gene>
<dbReference type="OrthoDB" id="9813449at2"/>
<dbReference type="Proteomes" id="UP000003250">
    <property type="component" value="Unassembled WGS sequence"/>
</dbReference>
<evidence type="ECO:0008006" key="3">
    <source>
        <dbReference type="Google" id="ProtNLM"/>
    </source>
</evidence>
<dbReference type="Pfam" id="PF02452">
    <property type="entry name" value="PemK_toxin"/>
    <property type="match status" value="1"/>
</dbReference>
<dbReference type="Gene3D" id="2.30.30.110">
    <property type="match status" value="1"/>
</dbReference>
<dbReference type="PATRIC" id="fig|1107882.3.peg.1919"/>
<sequence length="111" mass="12451">MTYDRYDVILVQFPFTEKRGQKQRPAIVLTDRDFNNAHLHAVTAMVTTASNTRWASDLHIAAFAEAGLRSPCFARMKLFTVAEDLIIGRIGTLAQQDQTSMATAIRFLFGT</sequence>
<dbReference type="RefSeq" id="WP_008835586.1">
    <property type="nucleotide sequence ID" value="NZ_AHAM01000068.1"/>
</dbReference>
<dbReference type="InterPro" id="IPR011067">
    <property type="entry name" value="Plasmid_toxin/cell-grow_inhib"/>
</dbReference>
<dbReference type="EMBL" id="AHAM01000068">
    <property type="protein sequence ID" value="EHK57461.1"/>
    <property type="molecule type" value="Genomic_DNA"/>
</dbReference>
<evidence type="ECO:0000313" key="1">
    <source>
        <dbReference type="EMBL" id="EHK57461.1"/>
    </source>
</evidence>
<evidence type="ECO:0000313" key="2">
    <source>
        <dbReference type="Proteomes" id="UP000003250"/>
    </source>
</evidence>
<proteinExistence type="predicted"/>